<dbReference type="InterPro" id="IPR023210">
    <property type="entry name" value="NADP_OxRdtase_dom"/>
</dbReference>
<dbReference type="Pfam" id="PF00248">
    <property type="entry name" value="Aldo_ket_red"/>
    <property type="match status" value="1"/>
</dbReference>
<evidence type="ECO:0000313" key="3">
    <source>
        <dbReference type="Proteomes" id="UP000253324"/>
    </source>
</evidence>
<dbReference type="OrthoDB" id="9768851at2"/>
<dbReference type="Gene3D" id="3.20.20.100">
    <property type="entry name" value="NADP-dependent oxidoreductase domain"/>
    <property type="match status" value="1"/>
</dbReference>
<accession>A0A368YGF3</accession>
<dbReference type="SUPFAM" id="SSF51430">
    <property type="entry name" value="NAD(P)-linked oxidoreductase"/>
    <property type="match status" value="1"/>
</dbReference>
<gene>
    <name evidence="2" type="ORF">C7476_12522</name>
</gene>
<dbReference type="InterPro" id="IPR036812">
    <property type="entry name" value="NAD(P)_OxRdtase_dom_sf"/>
</dbReference>
<evidence type="ECO:0000259" key="1">
    <source>
        <dbReference type="Pfam" id="PF00248"/>
    </source>
</evidence>
<evidence type="ECO:0000313" key="2">
    <source>
        <dbReference type="EMBL" id="RCW78406.1"/>
    </source>
</evidence>
<proteinExistence type="predicted"/>
<dbReference type="InterPro" id="IPR053135">
    <property type="entry name" value="AKR2_Oxidoreductase"/>
</dbReference>
<dbReference type="RefSeq" id="WP_114432672.1">
    <property type="nucleotide sequence ID" value="NZ_QPJM01000025.1"/>
</dbReference>
<reference evidence="2 3" key="1">
    <citation type="submission" date="2018-07" db="EMBL/GenBank/DDBJ databases">
        <title>Genomic Encyclopedia of Type Strains, Phase III (KMG-III): the genomes of soil and plant-associated and newly described type strains.</title>
        <authorList>
            <person name="Whitman W."/>
        </authorList>
    </citation>
    <scope>NUCLEOTIDE SEQUENCE [LARGE SCALE GENOMIC DNA]</scope>
    <source>
        <strain evidence="2 3">31-25a</strain>
    </source>
</reference>
<name>A0A368YGF3_9HYPH</name>
<dbReference type="EMBL" id="QPJM01000025">
    <property type="protein sequence ID" value="RCW78406.1"/>
    <property type="molecule type" value="Genomic_DNA"/>
</dbReference>
<dbReference type="PANTHER" id="PTHR43312:SF1">
    <property type="entry name" value="NADP-DEPENDENT OXIDOREDUCTASE DOMAIN-CONTAINING PROTEIN"/>
    <property type="match status" value="1"/>
</dbReference>
<sequence>MKQRRVGSTDLVISEIGFGCGGNAGLMVSGEYAEQLRVIAQALECGINYFDNAPDYGTGAAEDNLGRVLRELGADPVINTKVEIRAENLDDIAGHIERSVEESLRRLKRDTIDIVQIHNGPVAARPDMEGKYYATLWAEDYHRQGGVLEGVDAILRRGKARHAGFVCRGNDIDEVRQLLDTGLFHMINVPYTLLNPSAGYPQSSHIDVKPDYGNVINVAKAAGCGVAVFSPLAGGVLTEAILCGQQTHPLARTKNIETLEAKGVLHEAREFQALAARENIELVELAYRFILSNASVTTLLGGITAADQLAAAVTASIAGPLPQNLLTDIETIWHR</sequence>
<dbReference type="PANTHER" id="PTHR43312">
    <property type="entry name" value="D-THREO-ALDOSE 1-DEHYDROGENASE"/>
    <property type="match status" value="1"/>
</dbReference>
<organism evidence="2 3">
    <name type="scientific">Phyllobacterium bourgognense</name>
    <dbReference type="NCBI Taxonomy" id="314236"/>
    <lineage>
        <taxon>Bacteria</taxon>
        <taxon>Pseudomonadati</taxon>
        <taxon>Pseudomonadota</taxon>
        <taxon>Alphaproteobacteria</taxon>
        <taxon>Hyphomicrobiales</taxon>
        <taxon>Phyllobacteriaceae</taxon>
        <taxon>Phyllobacterium</taxon>
    </lineage>
</organism>
<feature type="domain" description="NADP-dependent oxidoreductase" evidence="1">
    <location>
        <begin position="16"/>
        <end position="332"/>
    </location>
</feature>
<dbReference type="AlphaFoldDB" id="A0A368YGF3"/>
<comment type="caution">
    <text evidence="2">The sequence shown here is derived from an EMBL/GenBank/DDBJ whole genome shotgun (WGS) entry which is preliminary data.</text>
</comment>
<keyword evidence="3" id="KW-1185">Reference proteome</keyword>
<protein>
    <submittedName>
        <fullName evidence="2">L-glyceraldehyde 3-phosphate reductase</fullName>
    </submittedName>
</protein>
<dbReference type="Proteomes" id="UP000253324">
    <property type="component" value="Unassembled WGS sequence"/>
</dbReference>